<evidence type="ECO:0000313" key="3">
    <source>
        <dbReference type="Proteomes" id="UP000326565"/>
    </source>
</evidence>
<sequence length="240" mass="27774">MLFKQVLKKLVNQRFIVPEADAMDAKMKLTRKELTEGQQLRLNEINAAIKKRNVLIKQIRAPRSDPPPCGNKRTNKCIQNGLIKQIKKDRQDLLEQLEQDDAKLERKAEEIRQLVAGICGRWKRHHNGAFPDADHIARLVELSETRKVEGDNASCDMCKRLESDFPIIDRTTSKGSISATSTKFRVQRHYPTQRKFLCGAYYLFFEEHGRVRTPEEVQYLLTCAKLHKDRKASISISCER</sequence>
<keyword evidence="1" id="KW-0175">Coiled coil</keyword>
<reference evidence="2 3" key="1">
    <citation type="submission" date="2019-04" db="EMBL/GenBank/DDBJ databases">
        <title>Friends and foes A comparative genomics study of 23 Aspergillus species from section Flavi.</title>
        <authorList>
            <consortium name="DOE Joint Genome Institute"/>
            <person name="Kjaerbolling I."/>
            <person name="Vesth T."/>
            <person name="Frisvad J.C."/>
            <person name="Nybo J.L."/>
            <person name="Theobald S."/>
            <person name="Kildgaard S."/>
            <person name="Isbrandt T."/>
            <person name="Kuo A."/>
            <person name="Sato A."/>
            <person name="Lyhne E.K."/>
            <person name="Kogle M.E."/>
            <person name="Wiebenga A."/>
            <person name="Kun R.S."/>
            <person name="Lubbers R.J."/>
            <person name="Makela M.R."/>
            <person name="Barry K."/>
            <person name="Chovatia M."/>
            <person name="Clum A."/>
            <person name="Daum C."/>
            <person name="Haridas S."/>
            <person name="He G."/>
            <person name="LaButti K."/>
            <person name="Lipzen A."/>
            <person name="Mondo S."/>
            <person name="Riley R."/>
            <person name="Salamov A."/>
            <person name="Simmons B.A."/>
            <person name="Magnuson J.K."/>
            <person name="Henrissat B."/>
            <person name="Mortensen U.H."/>
            <person name="Larsen T.O."/>
            <person name="Devries R.P."/>
            <person name="Grigoriev I.V."/>
            <person name="Machida M."/>
            <person name="Baker S.E."/>
            <person name="Andersen M.R."/>
        </authorList>
    </citation>
    <scope>NUCLEOTIDE SEQUENCE [LARGE SCALE GENOMIC DNA]</scope>
    <source>
        <strain evidence="2 3">CBS 151.66</strain>
    </source>
</reference>
<evidence type="ECO:0000256" key="1">
    <source>
        <dbReference type="SAM" id="Coils"/>
    </source>
</evidence>
<gene>
    <name evidence="2" type="ORF">BDV29DRAFT_154343</name>
</gene>
<name>A0A5N5X7T3_9EURO</name>
<organism evidence="2 3">
    <name type="scientific">Aspergillus leporis</name>
    <dbReference type="NCBI Taxonomy" id="41062"/>
    <lineage>
        <taxon>Eukaryota</taxon>
        <taxon>Fungi</taxon>
        <taxon>Dikarya</taxon>
        <taxon>Ascomycota</taxon>
        <taxon>Pezizomycotina</taxon>
        <taxon>Eurotiomycetes</taxon>
        <taxon>Eurotiomycetidae</taxon>
        <taxon>Eurotiales</taxon>
        <taxon>Aspergillaceae</taxon>
        <taxon>Aspergillus</taxon>
        <taxon>Aspergillus subgen. Circumdati</taxon>
    </lineage>
</organism>
<keyword evidence="3" id="KW-1185">Reference proteome</keyword>
<dbReference type="Proteomes" id="UP000326565">
    <property type="component" value="Unassembled WGS sequence"/>
</dbReference>
<dbReference type="EMBL" id="ML732176">
    <property type="protein sequence ID" value="KAB8076759.1"/>
    <property type="molecule type" value="Genomic_DNA"/>
</dbReference>
<feature type="coiled-coil region" evidence="1">
    <location>
        <begin position="83"/>
        <end position="114"/>
    </location>
</feature>
<proteinExistence type="predicted"/>
<dbReference type="AlphaFoldDB" id="A0A5N5X7T3"/>
<accession>A0A5N5X7T3</accession>
<evidence type="ECO:0000313" key="2">
    <source>
        <dbReference type="EMBL" id="KAB8076759.1"/>
    </source>
</evidence>
<protein>
    <submittedName>
        <fullName evidence="2">Uncharacterized protein</fullName>
    </submittedName>
</protein>